<sequence>MNTDNSKTKLTNHIHNQIKKCEVWNKNLEKFYKDRHGDKFVKSNCKGKKKALYIGINYIGSKSELNGCINDVKNISQLFSKKYGFKQAVILTDDNQDPKKKPTYDNIVNAMKWLVKDAKSGDSLVFHYSGHGGTVKDLDGDEIDGLDETILPCDYTENGQIIDDEIYKLLVEPLPKGCKLTAIFDSCHSGTIMDLPYTYQCQNNIEVIENDVRKEIFRKSSDVVNSIMGGNPVNIYKSIHDIYNGSLKKAARNGTNPNTLQRRQCVGDIVQFSGCKDNQTSADMTVGNVSTGAMSYAIITLLKEDKEYTYTELLACIKKILSEKNFTQIPQLSTSRPLNMNDKFII</sequence>
<gene>
    <name evidence="5" type="ORF">BCR36DRAFT_394306</name>
</gene>
<dbReference type="GO" id="GO:0005737">
    <property type="term" value="C:cytoplasm"/>
    <property type="evidence" value="ECO:0007669"/>
    <property type="project" value="TreeGrafter"/>
</dbReference>
<dbReference type="Proteomes" id="UP000193719">
    <property type="component" value="Unassembled WGS sequence"/>
</dbReference>
<dbReference type="InterPro" id="IPR011600">
    <property type="entry name" value="Pept_C14_caspase"/>
</dbReference>
<comment type="similarity">
    <text evidence="1">Belongs to the peptidase C14B family.</text>
</comment>
<dbReference type="PANTHER" id="PTHR48104">
    <property type="entry name" value="METACASPASE-4"/>
    <property type="match status" value="1"/>
</dbReference>
<protein>
    <submittedName>
        <fullName evidence="5">Metacaspase Yca1</fullName>
    </submittedName>
</protein>
<keyword evidence="3" id="KW-0788">Thiol protease</keyword>
<name>A0A1Y1VP75_9FUNG</name>
<dbReference type="Pfam" id="PF00656">
    <property type="entry name" value="Peptidase_C14"/>
    <property type="match status" value="1"/>
</dbReference>
<organism evidence="5 6">
    <name type="scientific">Piromyces finnis</name>
    <dbReference type="NCBI Taxonomy" id="1754191"/>
    <lineage>
        <taxon>Eukaryota</taxon>
        <taxon>Fungi</taxon>
        <taxon>Fungi incertae sedis</taxon>
        <taxon>Chytridiomycota</taxon>
        <taxon>Chytridiomycota incertae sedis</taxon>
        <taxon>Neocallimastigomycetes</taxon>
        <taxon>Neocallimastigales</taxon>
        <taxon>Neocallimastigaceae</taxon>
        <taxon>Piromyces</taxon>
    </lineage>
</organism>
<dbReference type="AlphaFoldDB" id="A0A1Y1VP75"/>
<evidence type="ECO:0000313" key="5">
    <source>
        <dbReference type="EMBL" id="ORX61218.1"/>
    </source>
</evidence>
<dbReference type="GO" id="GO:0004197">
    <property type="term" value="F:cysteine-type endopeptidase activity"/>
    <property type="evidence" value="ECO:0007669"/>
    <property type="project" value="InterPro"/>
</dbReference>
<dbReference type="PANTHER" id="PTHR48104:SF30">
    <property type="entry name" value="METACASPASE-1"/>
    <property type="match status" value="1"/>
</dbReference>
<reference evidence="5 6" key="1">
    <citation type="submission" date="2016-08" db="EMBL/GenBank/DDBJ databases">
        <title>Genomes of anaerobic fungi encode conserved fungal cellulosomes for biomass hydrolysis.</title>
        <authorList>
            <consortium name="DOE Joint Genome Institute"/>
            <person name="Haitjema C.H."/>
            <person name="Gilmore S.P."/>
            <person name="Henske J.K."/>
            <person name="Solomon K.V."/>
            <person name="De Groot R."/>
            <person name="Kuo A."/>
            <person name="Mondo S.J."/>
            <person name="Salamov A.A."/>
            <person name="Labutti K."/>
            <person name="Zhao Z."/>
            <person name="Chiniquy J."/>
            <person name="Barry K."/>
            <person name="Brewer H.M."/>
            <person name="Purvine S.O."/>
            <person name="Wright A.T."/>
            <person name="Boxma B."/>
            <person name="Van Alen T."/>
            <person name="Hackstein J.H."/>
            <person name="Baker S.E."/>
            <person name="Grigoriev I.V."/>
            <person name="O'Malley M.A."/>
        </authorList>
    </citation>
    <scope>NUCLEOTIDE SEQUENCE [LARGE SCALE GENOMIC DNA]</scope>
    <source>
        <strain evidence="6">finn</strain>
    </source>
</reference>
<evidence type="ECO:0000256" key="3">
    <source>
        <dbReference type="ARBA" id="ARBA00022807"/>
    </source>
</evidence>
<keyword evidence="2" id="KW-0053">Apoptosis</keyword>
<proteinExistence type="inferred from homology"/>
<evidence type="ECO:0000313" key="6">
    <source>
        <dbReference type="Proteomes" id="UP000193719"/>
    </source>
</evidence>
<dbReference type="GO" id="GO:0006915">
    <property type="term" value="P:apoptotic process"/>
    <property type="evidence" value="ECO:0007669"/>
    <property type="project" value="UniProtKB-KW"/>
</dbReference>
<dbReference type="SUPFAM" id="SSF52129">
    <property type="entry name" value="Caspase-like"/>
    <property type="match status" value="1"/>
</dbReference>
<dbReference type="GO" id="GO:0006508">
    <property type="term" value="P:proteolysis"/>
    <property type="evidence" value="ECO:0007669"/>
    <property type="project" value="InterPro"/>
</dbReference>
<dbReference type="InterPro" id="IPR050452">
    <property type="entry name" value="Metacaspase"/>
</dbReference>
<evidence type="ECO:0000259" key="4">
    <source>
        <dbReference type="Pfam" id="PF00656"/>
    </source>
</evidence>
<reference evidence="5 6" key="2">
    <citation type="submission" date="2016-08" db="EMBL/GenBank/DDBJ databases">
        <title>Pervasive Adenine N6-methylation of Active Genes in Fungi.</title>
        <authorList>
            <consortium name="DOE Joint Genome Institute"/>
            <person name="Mondo S.J."/>
            <person name="Dannebaum R.O."/>
            <person name="Kuo R.C."/>
            <person name="Labutti K."/>
            <person name="Haridas S."/>
            <person name="Kuo A."/>
            <person name="Salamov A."/>
            <person name="Ahrendt S.R."/>
            <person name="Lipzen A."/>
            <person name="Sullivan W."/>
            <person name="Andreopoulos W.B."/>
            <person name="Clum A."/>
            <person name="Lindquist E."/>
            <person name="Daum C."/>
            <person name="Ramamoorthy G.K."/>
            <person name="Gryganskyi A."/>
            <person name="Culley D."/>
            <person name="Magnuson J.K."/>
            <person name="James T.Y."/>
            <person name="O'Malley M.A."/>
            <person name="Stajich J.E."/>
            <person name="Spatafora J.W."/>
            <person name="Visel A."/>
            <person name="Grigoriev I.V."/>
        </authorList>
    </citation>
    <scope>NUCLEOTIDE SEQUENCE [LARGE SCALE GENOMIC DNA]</scope>
    <source>
        <strain evidence="6">finn</strain>
    </source>
</reference>
<dbReference type="Gene3D" id="3.40.50.12660">
    <property type="match status" value="2"/>
</dbReference>
<evidence type="ECO:0000256" key="1">
    <source>
        <dbReference type="ARBA" id="ARBA00009005"/>
    </source>
</evidence>
<dbReference type="OrthoDB" id="3223806at2759"/>
<accession>A0A1Y1VP75</accession>
<feature type="domain" description="Peptidase C14 caspase" evidence="4">
    <location>
        <begin position="48"/>
        <end position="335"/>
    </location>
</feature>
<keyword evidence="3" id="KW-0378">Hydrolase</keyword>
<comment type="caution">
    <text evidence="5">The sequence shown here is derived from an EMBL/GenBank/DDBJ whole genome shotgun (WGS) entry which is preliminary data.</text>
</comment>
<dbReference type="InterPro" id="IPR029030">
    <property type="entry name" value="Caspase-like_dom_sf"/>
</dbReference>
<evidence type="ECO:0000256" key="2">
    <source>
        <dbReference type="ARBA" id="ARBA00022703"/>
    </source>
</evidence>
<dbReference type="EMBL" id="MCFH01000001">
    <property type="protein sequence ID" value="ORX61218.1"/>
    <property type="molecule type" value="Genomic_DNA"/>
</dbReference>
<keyword evidence="3" id="KW-0645">Protease</keyword>
<keyword evidence="6" id="KW-1185">Reference proteome</keyword>